<protein>
    <submittedName>
        <fullName evidence="2">Uncharacterized protein</fullName>
    </submittedName>
</protein>
<reference evidence="2 3" key="1">
    <citation type="submission" date="2021-02" db="EMBL/GenBank/DDBJ databases">
        <title>Taxonomically Unique Crown Gall-Associated Xanthomonas Stains Have Deficiency in Virulence Repertories.</title>
        <authorList>
            <person name="Mafakheri H."/>
            <person name="Taghavi S.M."/>
            <person name="Dimkic I."/>
            <person name="Nemanja K."/>
            <person name="Osdaghi E."/>
        </authorList>
    </citation>
    <scope>NUCLEOTIDE SEQUENCE [LARGE SCALE GENOMIC DNA]</scope>
    <source>
        <strain evidence="2 3">FX4</strain>
    </source>
</reference>
<keyword evidence="1" id="KW-0472">Membrane</keyword>
<keyword evidence="1" id="KW-1133">Transmembrane helix</keyword>
<feature type="transmembrane region" description="Helical" evidence="1">
    <location>
        <begin position="58"/>
        <end position="86"/>
    </location>
</feature>
<organism evidence="2 3">
    <name type="scientific">Xanthomonas bonasiae</name>
    <dbReference type="NCBI Taxonomy" id="2810351"/>
    <lineage>
        <taxon>Bacteria</taxon>
        <taxon>Pseudomonadati</taxon>
        <taxon>Pseudomonadota</taxon>
        <taxon>Gammaproteobacteria</taxon>
        <taxon>Lysobacterales</taxon>
        <taxon>Lysobacteraceae</taxon>
        <taxon>Xanthomonas</taxon>
    </lineage>
</organism>
<evidence type="ECO:0000313" key="3">
    <source>
        <dbReference type="Proteomes" id="UP000695802"/>
    </source>
</evidence>
<keyword evidence="3" id="KW-1185">Reference proteome</keyword>
<keyword evidence="1" id="KW-0812">Transmembrane</keyword>
<proteinExistence type="predicted"/>
<accession>A0ABS3B4U9</accession>
<dbReference type="EMBL" id="JAFIWB010000018">
    <property type="protein sequence ID" value="MBN6103521.1"/>
    <property type="molecule type" value="Genomic_DNA"/>
</dbReference>
<gene>
    <name evidence="2" type="ORF">JR064_15235</name>
</gene>
<evidence type="ECO:0000256" key="1">
    <source>
        <dbReference type="SAM" id="Phobius"/>
    </source>
</evidence>
<evidence type="ECO:0000313" key="2">
    <source>
        <dbReference type="EMBL" id="MBN6103521.1"/>
    </source>
</evidence>
<dbReference type="Proteomes" id="UP000695802">
    <property type="component" value="Unassembled WGS sequence"/>
</dbReference>
<comment type="caution">
    <text evidence="2">The sequence shown here is derived from an EMBL/GenBank/DDBJ whole genome shotgun (WGS) entry which is preliminary data.</text>
</comment>
<name>A0ABS3B4U9_9XANT</name>
<sequence>MAGRLRWPVSLLVVALAAASAFLKLYGLVKAVLSGVYTSGSRFGSPQVYLLDADPGRYWFWMAWDGVVTLLLLLLAVAIAWVFLVLDKPK</sequence>